<comment type="similarity">
    <text evidence="1">Belongs to the RutC family.</text>
</comment>
<dbReference type="Pfam" id="PF01042">
    <property type="entry name" value="Ribonuc_L-PSP"/>
    <property type="match status" value="1"/>
</dbReference>
<sequence length="114" mass="12080">MITHYTPAGHKSDMVAYNGMLFVSGIVASDLSLPVEGQTAEILAKFDTMLAEAGTSKERVLSATIWLADIDDRAKISDAWNAWVVPGKQPARVCIGAALAAPDIRIEIALVAAV</sequence>
<dbReference type="InterPro" id="IPR006175">
    <property type="entry name" value="YjgF/YER057c/UK114"/>
</dbReference>
<proteinExistence type="inferred from homology"/>
<dbReference type="PANTHER" id="PTHR47328:SF1">
    <property type="entry name" value="RUTC FAMILY PROTEIN YOAB"/>
    <property type="match status" value="1"/>
</dbReference>
<dbReference type="SUPFAM" id="SSF55298">
    <property type="entry name" value="YjgF-like"/>
    <property type="match status" value="1"/>
</dbReference>
<comment type="caution">
    <text evidence="2">The sequence shown here is derived from an EMBL/GenBank/DDBJ whole genome shotgun (WGS) entry which is preliminary data.</text>
</comment>
<organism evidence="2 3">
    <name type="scientific">Rhodobium orientis</name>
    <dbReference type="NCBI Taxonomy" id="34017"/>
    <lineage>
        <taxon>Bacteria</taxon>
        <taxon>Pseudomonadati</taxon>
        <taxon>Pseudomonadota</taxon>
        <taxon>Alphaproteobacteria</taxon>
        <taxon>Hyphomicrobiales</taxon>
        <taxon>Rhodobiaceae</taxon>
        <taxon>Rhodobium</taxon>
    </lineage>
</organism>
<dbReference type="Proteomes" id="UP000249299">
    <property type="component" value="Unassembled WGS sequence"/>
</dbReference>
<accession>A0A327JXK2</accession>
<reference evidence="2 3" key="1">
    <citation type="submission" date="2017-07" db="EMBL/GenBank/DDBJ databases">
        <title>Draft Genome Sequences of Select Purple Nonsulfur Bacteria.</title>
        <authorList>
            <person name="Lasarre B."/>
            <person name="Mckinlay J.B."/>
        </authorList>
    </citation>
    <scope>NUCLEOTIDE SEQUENCE [LARGE SCALE GENOMIC DNA]</scope>
    <source>
        <strain evidence="2 3">DSM 11290</strain>
    </source>
</reference>
<evidence type="ECO:0000313" key="3">
    <source>
        <dbReference type="Proteomes" id="UP000249299"/>
    </source>
</evidence>
<dbReference type="PANTHER" id="PTHR47328">
    <property type="match status" value="1"/>
</dbReference>
<dbReference type="InterPro" id="IPR035959">
    <property type="entry name" value="RutC-like_sf"/>
</dbReference>
<dbReference type="RefSeq" id="WP_111432499.1">
    <property type="nucleotide sequence ID" value="NZ_JACIGG010000001.1"/>
</dbReference>
<protein>
    <recommendedName>
        <fullName evidence="4">RidA/YER057c/UK114 family protein</fullName>
    </recommendedName>
</protein>
<dbReference type="EMBL" id="NPEV01000001">
    <property type="protein sequence ID" value="RAI30243.1"/>
    <property type="molecule type" value="Genomic_DNA"/>
</dbReference>
<evidence type="ECO:0000313" key="2">
    <source>
        <dbReference type="EMBL" id="RAI30243.1"/>
    </source>
</evidence>
<evidence type="ECO:0000256" key="1">
    <source>
        <dbReference type="ARBA" id="ARBA00010552"/>
    </source>
</evidence>
<dbReference type="AlphaFoldDB" id="A0A327JXK2"/>
<name>A0A327JXK2_9HYPH</name>
<gene>
    <name evidence="2" type="ORF">CH339_01125</name>
</gene>
<dbReference type="CDD" id="cd06150">
    <property type="entry name" value="YjgF_YER057c_UK114_like_2"/>
    <property type="match status" value="1"/>
</dbReference>
<dbReference type="InterPro" id="IPR019897">
    <property type="entry name" value="RidA_CS"/>
</dbReference>
<dbReference type="PROSITE" id="PS01094">
    <property type="entry name" value="UPF0076"/>
    <property type="match status" value="1"/>
</dbReference>
<evidence type="ECO:0008006" key="4">
    <source>
        <dbReference type="Google" id="ProtNLM"/>
    </source>
</evidence>
<keyword evidence="3" id="KW-1185">Reference proteome</keyword>
<dbReference type="Gene3D" id="3.30.1330.40">
    <property type="entry name" value="RutC-like"/>
    <property type="match status" value="1"/>
</dbReference>
<dbReference type="OrthoDB" id="9803101at2"/>
<dbReference type="InterPro" id="IPR035709">
    <property type="entry name" value="YoaB-like"/>
</dbReference>